<comment type="caution">
    <text evidence="3">The sequence shown here is derived from an EMBL/GenBank/DDBJ whole genome shotgun (WGS) entry which is preliminary data.</text>
</comment>
<reference evidence="3 4" key="1">
    <citation type="journal article" date="2019" name="Int. J. Syst. Evol. Microbiol.">
        <title>The Global Catalogue of Microorganisms (GCM) 10K type strain sequencing project: providing services to taxonomists for standard genome sequencing and annotation.</title>
        <authorList>
            <consortium name="The Broad Institute Genomics Platform"/>
            <consortium name="The Broad Institute Genome Sequencing Center for Infectious Disease"/>
            <person name="Wu L."/>
            <person name="Ma J."/>
        </authorList>
    </citation>
    <scope>NUCLEOTIDE SEQUENCE [LARGE SCALE GENOMIC DNA]</scope>
    <source>
        <strain evidence="3 4">JCM 15309</strain>
    </source>
</reference>
<keyword evidence="4" id="KW-1185">Reference proteome</keyword>
<dbReference type="Proteomes" id="UP001500571">
    <property type="component" value="Unassembled WGS sequence"/>
</dbReference>
<sequence length="256" mass="27582">MPYFIRTGATAFTPTEHVEGAWTTEEQHVAPALGLMTHLVEADHRRRRTGDELAISRLSFDILGVLPMDEVQVEVRLVRPGRTIELVEAVLTHGGRPAVVLRAWLLASLDTSGLAGTDLPPLPGPDAMPEWDPTQVWPGGFIASAHVRRDEATPGRARYWVRTDVPLLDEPTGPLASAAGLFDIANGMTVRADPAEVAFPNVDLTAHLVRAPRPGWLGFDTNVTFGPDGHGLTSSTIHDEHGPVGTVAQTLTVRPS</sequence>
<evidence type="ECO:0000259" key="1">
    <source>
        <dbReference type="Pfam" id="PF13622"/>
    </source>
</evidence>
<evidence type="ECO:0000313" key="3">
    <source>
        <dbReference type="EMBL" id="GAA1968515.1"/>
    </source>
</evidence>
<dbReference type="InterPro" id="IPR029069">
    <property type="entry name" value="HotDog_dom_sf"/>
</dbReference>
<feature type="domain" description="Acyl-CoA thioesterase-like C-terminal" evidence="2">
    <location>
        <begin position="125"/>
        <end position="253"/>
    </location>
</feature>
<dbReference type="Pfam" id="PF20789">
    <property type="entry name" value="4HBT_3C"/>
    <property type="match status" value="1"/>
</dbReference>
<dbReference type="Gene3D" id="2.40.160.210">
    <property type="entry name" value="Acyl-CoA thioesterase, double hotdog domain"/>
    <property type="match status" value="1"/>
</dbReference>
<dbReference type="RefSeq" id="WP_344046366.1">
    <property type="nucleotide sequence ID" value="NZ_BAAAPB010000003.1"/>
</dbReference>
<name>A0ABN2RG66_9ACTN</name>
<dbReference type="SUPFAM" id="SSF54637">
    <property type="entry name" value="Thioesterase/thiol ester dehydrase-isomerase"/>
    <property type="match status" value="1"/>
</dbReference>
<dbReference type="InterPro" id="IPR049449">
    <property type="entry name" value="TesB_ACOT8-like_N"/>
</dbReference>
<protein>
    <submittedName>
        <fullName evidence="3">Thioesterase family protein</fullName>
    </submittedName>
</protein>
<proteinExistence type="predicted"/>
<evidence type="ECO:0000259" key="2">
    <source>
        <dbReference type="Pfam" id="PF20789"/>
    </source>
</evidence>
<organism evidence="3 4">
    <name type="scientific">Nocardioides panacihumi</name>
    <dbReference type="NCBI Taxonomy" id="400774"/>
    <lineage>
        <taxon>Bacteria</taxon>
        <taxon>Bacillati</taxon>
        <taxon>Actinomycetota</taxon>
        <taxon>Actinomycetes</taxon>
        <taxon>Propionibacteriales</taxon>
        <taxon>Nocardioidaceae</taxon>
        <taxon>Nocardioides</taxon>
    </lineage>
</organism>
<feature type="domain" description="Acyl-CoA thioesterase-like N-terminal HotDog" evidence="1">
    <location>
        <begin position="20"/>
        <end position="105"/>
    </location>
</feature>
<dbReference type="EMBL" id="BAAAPB010000003">
    <property type="protein sequence ID" value="GAA1968515.1"/>
    <property type="molecule type" value="Genomic_DNA"/>
</dbReference>
<dbReference type="Pfam" id="PF13622">
    <property type="entry name" value="4HBT_3"/>
    <property type="match status" value="1"/>
</dbReference>
<dbReference type="InterPro" id="IPR042171">
    <property type="entry name" value="Acyl-CoA_hotdog"/>
</dbReference>
<accession>A0ABN2RG66</accession>
<gene>
    <name evidence="3" type="ORF">GCM10009798_31400</name>
</gene>
<dbReference type="InterPro" id="IPR049450">
    <property type="entry name" value="ACOT8-like_C"/>
</dbReference>
<evidence type="ECO:0000313" key="4">
    <source>
        <dbReference type="Proteomes" id="UP001500571"/>
    </source>
</evidence>